<protein>
    <submittedName>
        <fullName evidence="1">Gamma carbonic anhydrase family protein</fullName>
    </submittedName>
</protein>
<dbReference type="InterPro" id="IPR050484">
    <property type="entry name" value="Transf_Hexapept/Carb_Anhydrase"/>
</dbReference>
<organism evidence="1 2">
    <name type="scientific">candidate division TA06 bacterium B3_TA06</name>
    <dbReference type="NCBI Taxonomy" id="2012487"/>
    <lineage>
        <taxon>Bacteria</taxon>
        <taxon>Bacteria division TA06</taxon>
    </lineage>
</organism>
<dbReference type="EMBL" id="NJBO01000002">
    <property type="protein sequence ID" value="TKJ43917.1"/>
    <property type="molecule type" value="Genomic_DNA"/>
</dbReference>
<dbReference type="Pfam" id="PF00132">
    <property type="entry name" value="Hexapep"/>
    <property type="match status" value="1"/>
</dbReference>
<sequence length="169" mass="18162">MHDSRKPGIVAKRCFIAAGAHLIGQVELDELSSVWYNAVLRGDINYIKIGRETNIQDNCVLHVTHELPLIVGDRVTIGHGAIVHGCVIADDCLIGMGAIVLDGATIGKGSVIAAGAVVRERMEVPPHSLVVGVPGVIKRTLDPSTIEMIREAGRSYVELTKERLANTLR</sequence>
<dbReference type="SUPFAM" id="SSF51161">
    <property type="entry name" value="Trimeric LpxA-like enzymes"/>
    <property type="match status" value="1"/>
</dbReference>
<proteinExistence type="predicted"/>
<accession>A0A532VAB0</accession>
<dbReference type="PANTHER" id="PTHR13061:SF29">
    <property type="entry name" value="GAMMA CARBONIC ANHYDRASE-LIKE 1, MITOCHONDRIAL-RELATED"/>
    <property type="match status" value="1"/>
</dbReference>
<dbReference type="InterPro" id="IPR001451">
    <property type="entry name" value="Hexapep"/>
</dbReference>
<evidence type="ECO:0000313" key="1">
    <source>
        <dbReference type="EMBL" id="TKJ43917.1"/>
    </source>
</evidence>
<dbReference type="AlphaFoldDB" id="A0A532VAB0"/>
<name>A0A532VAB0_UNCT6</name>
<reference evidence="1 2" key="1">
    <citation type="submission" date="2017-06" db="EMBL/GenBank/DDBJ databases">
        <title>Novel microbial phyla capable of carbon fixation and sulfur reduction in deep-sea sediments.</title>
        <authorList>
            <person name="Huang J."/>
            <person name="Baker B."/>
            <person name="Wang Y."/>
        </authorList>
    </citation>
    <scope>NUCLEOTIDE SEQUENCE [LARGE SCALE GENOMIC DNA]</scope>
    <source>
        <strain evidence="1">B3_TA06</strain>
    </source>
</reference>
<evidence type="ECO:0000313" key="2">
    <source>
        <dbReference type="Proteomes" id="UP000317778"/>
    </source>
</evidence>
<comment type="caution">
    <text evidence="1">The sequence shown here is derived from an EMBL/GenBank/DDBJ whole genome shotgun (WGS) entry which is preliminary data.</text>
</comment>
<dbReference type="PANTHER" id="PTHR13061">
    <property type="entry name" value="DYNACTIN SUBUNIT P25"/>
    <property type="match status" value="1"/>
</dbReference>
<dbReference type="Gene3D" id="2.160.10.10">
    <property type="entry name" value="Hexapeptide repeat proteins"/>
    <property type="match status" value="1"/>
</dbReference>
<gene>
    <name evidence="1" type="ORF">CEE36_02025</name>
</gene>
<dbReference type="CDD" id="cd04645">
    <property type="entry name" value="LbH_gamma_CA_like"/>
    <property type="match status" value="1"/>
</dbReference>
<dbReference type="Proteomes" id="UP000317778">
    <property type="component" value="Unassembled WGS sequence"/>
</dbReference>
<dbReference type="InterPro" id="IPR047324">
    <property type="entry name" value="LbH_gamma_CA-like"/>
</dbReference>
<dbReference type="InterPro" id="IPR011004">
    <property type="entry name" value="Trimer_LpxA-like_sf"/>
</dbReference>